<keyword evidence="2" id="KW-1185">Reference proteome</keyword>
<comment type="caution">
    <text evidence="1">The sequence shown here is derived from an EMBL/GenBank/DDBJ whole genome shotgun (WGS) entry which is preliminary data.</text>
</comment>
<dbReference type="HOGENOM" id="CLU_879717_0_0_5"/>
<proteinExistence type="predicted"/>
<evidence type="ECO:0000313" key="2">
    <source>
        <dbReference type="Proteomes" id="UP000009887"/>
    </source>
</evidence>
<gene>
    <name evidence="1" type="ORF">HMPREF9718_04523</name>
</gene>
<dbReference type="Proteomes" id="UP000009887">
    <property type="component" value="Unassembled WGS sequence"/>
</dbReference>
<evidence type="ECO:0000313" key="1">
    <source>
        <dbReference type="EMBL" id="EKU73160.1"/>
    </source>
</evidence>
<name>K9D6G5_SPHYA</name>
<sequence>MKGLAGEGKVTLGEGAGQTEAWLLSSDAVGAAAAIIAGQLGSGPHVILAGDEALSFKPLTAFGAESSSLQLQLAEAVGGAPKSCGGGGDLNIAAAPIIPLIAGIASSLRTDTEVRGVPVEAKDRLLATALARRLAGRALIPAALTAPDEASSTAMQQLGNIRKLASTAARVSRCLATVKKPSEVAKTSAAELTAALARATTFQTAIGTPDASGSPPLANLLVLEALKKSSPTVVRVHLDKANGTLITRRNLWTALGAQAVAVSGGVVASFTATKSASGTVTQAGVVRCTTRLAGLRSIQTNTAAAANCRLVEGEGR</sequence>
<accession>K9D6G5</accession>
<organism evidence="1 2">
    <name type="scientific">Sphingobium yanoikuyae ATCC 51230</name>
    <dbReference type="NCBI Taxonomy" id="883163"/>
    <lineage>
        <taxon>Bacteria</taxon>
        <taxon>Pseudomonadati</taxon>
        <taxon>Pseudomonadota</taxon>
        <taxon>Alphaproteobacteria</taxon>
        <taxon>Sphingomonadales</taxon>
        <taxon>Sphingomonadaceae</taxon>
        <taxon>Sphingobium</taxon>
    </lineage>
</organism>
<reference evidence="1 2" key="1">
    <citation type="submission" date="2012-09" db="EMBL/GenBank/DDBJ databases">
        <title>The Genome Sequence of Sphingobium yanoikuyae ATCC 51230.</title>
        <authorList>
            <consortium name="The Broad Institute Genome Sequencing Platform"/>
            <person name="Earl A."/>
            <person name="Ward D."/>
            <person name="Feldgarden M."/>
            <person name="Gevers D."/>
            <person name="Huys G."/>
            <person name="Walker B."/>
            <person name="Young S.K."/>
            <person name="Zeng Q."/>
            <person name="Gargeya S."/>
            <person name="Fitzgerald M."/>
            <person name="Haas B."/>
            <person name="Abouelleil A."/>
            <person name="Alvarado L."/>
            <person name="Arachchi H.M."/>
            <person name="Berlin A.M."/>
            <person name="Chapman S.B."/>
            <person name="Goldberg J."/>
            <person name="Griggs A."/>
            <person name="Gujja S."/>
            <person name="Hansen M."/>
            <person name="Howarth C."/>
            <person name="Imamovic A."/>
            <person name="Larimer J."/>
            <person name="McCowen C."/>
            <person name="Montmayeur A."/>
            <person name="Murphy C."/>
            <person name="Neiman D."/>
            <person name="Pearson M."/>
            <person name="Priest M."/>
            <person name="Roberts A."/>
            <person name="Saif S."/>
            <person name="Shea T."/>
            <person name="Sisk P."/>
            <person name="Sykes S."/>
            <person name="Wortman J."/>
            <person name="Nusbaum C."/>
            <person name="Birren B."/>
        </authorList>
    </citation>
    <scope>NUCLEOTIDE SEQUENCE [LARGE SCALE GENOMIC DNA]</scope>
    <source>
        <strain evidence="1 2">ATCC 51230</strain>
    </source>
</reference>
<protein>
    <submittedName>
        <fullName evidence="1">Uncharacterized protein</fullName>
    </submittedName>
</protein>
<dbReference type="AlphaFoldDB" id="K9D6G5"/>
<dbReference type="EMBL" id="AGZU01000016">
    <property type="protein sequence ID" value="EKU73160.1"/>
    <property type="molecule type" value="Genomic_DNA"/>
</dbReference>